<protein>
    <submittedName>
        <fullName evidence="2">YaiO family outer membrane beta-barrel protein</fullName>
    </submittedName>
</protein>
<sequence length="415" mass="47852">MKNFFYGILLAVTSLAGYSQHITETNTDSLYLKALDAYKNGQYQSSLDLTRRGLDLAPEYHDIRILEIRNYWALNNYAEADKNLEYLLKEAPEYIDTKPLALQRIGRFQDNQKAFQYLSRLDSLYPGDTSLKIQQAKLLLKMNRRKEAREIALKTIEASGISGANRYVLQTILNRTVSNEIGINYQFINFSKDYSRDKPWHTVSGEFQHNFNRTAVIGRVNYTDRAYDQGTLYELEAYPVFNDRMYAFTNIGFSDGTLFPDFRASASLFYNFAKIFEGEVGGRLLAFNDTNYLTGILGLTAYQGSFYLNIRIFLGPERMNKLVQNYQFNVRYYMRNADNYLFARLGSGISPDERAIFTQVQENPGLEAYYFNLGINKSIGIHHIFQLGGGYLFEDINAQAKGNQLVGFASYRYRF</sequence>
<dbReference type="Gene3D" id="1.25.40.10">
    <property type="entry name" value="Tetratricopeptide repeat domain"/>
    <property type="match status" value="1"/>
</dbReference>
<reference evidence="2 3" key="1">
    <citation type="submission" date="2023-09" db="EMBL/GenBank/DDBJ databases">
        <authorList>
            <person name="Rey-Velasco X."/>
        </authorList>
    </citation>
    <scope>NUCLEOTIDE SEQUENCE [LARGE SCALE GENOMIC DNA]</scope>
    <source>
        <strain evidence="2 3">F363</strain>
    </source>
</reference>
<name>A0ABU3CBL1_9FLAO</name>
<dbReference type="RefSeq" id="WP_311535353.1">
    <property type="nucleotide sequence ID" value="NZ_JAVRHQ010000016.1"/>
</dbReference>
<evidence type="ECO:0000313" key="2">
    <source>
        <dbReference type="EMBL" id="MDT0643733.1"/>
    </source>
</evidence>
<gene>
    <name evidence="2" type="ORF">RM553_12900</name>
</gene>
<evidence type="ECO:0000313" key="3">
    <source>
        <dbReference type="Proteomes" id="UP001262889"/>
    </source>
</evidence>
<dbReference type="Proteomes" id="UP001262889">
    <property type="component" value="Unassembled WGS sequence"/>
</dbReference>
<dbReference type="NCBIfam" id="TIGR04390">
    <property type="entry name" value="OMP_YaiO_dom"/>
    <property type="match status" value="1"/>
</dbReference>
<evidence type="ECO:0000259" key="1">
    <source>
        <dbReference type="Pfam" id="PF19413"/>
    </source>
</evidence>
<dbReference type="EMBL" id="JAVRHQ010000016">
    <property type="protein sequence ID" value="MDT0643733.1"/>
    <property type="molecule type" value="Genomic_DNA"/>
</dbReference>
<keyword evidence="3" id="KW-1185">Reference proteome</keyword>
<dbReference type="SUPFAM" id="SSF48452">
    <property type="entry name" value="TPR-like"/>
    <property type="match status" value="1"/>
</dbReference>
<organism evidence="2 3">
    <name type="scientific">Autumnicola tepida</name>
    <dbReference type="NCBI Taxonomy" id="3075595"/>
    <lineage>
        <taxon>Bacteria</taxon>
        <taxon>Pseudomonadati</taxon>
        <taxon>Bacteroidota</taxon>
        <taxon>Flavobacteriia</taxon>
        <taxon>Flavobacteriales</taxon>
        <taxon>Flavobacteriaceae</taxon>
        <taxon>Autumnicola</taxon>
    </lineage>
</organism>
<proteinExistence type="predicted"/>
<dbReference type="Pfam" id="PF19413">
    <property type="entry name" value="YaiO"/>
    <property type="match status" value="1"/>
</dbReference>
<accession>A0ABU3CBL1</accession>
<comment type="caution">
    <text evidence="2">The sequence shown here is derived from an EMBL/GenBank/DDBJ whole genome shotgun (WGS) entry which is preliminary data.</text>
</comment>
<dbReference type="InterPro" id="IPR011990">
    <property type="entry name" value="TPR-like_helical_dom_sf"/>
</dbReference>
<dbReference type="InterPro" id="IPR030887">
    <property type="entry name" value="Beta-barrel_YaiO"/>
</dbReference>
<feature type="domain" description="YaiO beta-barrel" evidence="1">
    <location>
        <begin position="179"/>
        <end position="353"/>
    </location>
</feature>